<evidence type="ECO:0000256" key="19">
    <source>
        <dbReference type="ARBA" id="ARBA00044998"/>
    </source>
</evidence>
<evidence type="ECO:0000256" key="6">
    <source>
        <dbReference type="ARBA" id="ARBA00022723"/>
    </source>
</evidence>
<dbReference type="EMBL" id="JAJGCB010000014">
    <property type="protein sequence ID" value="KAJ8989275.1"/>
    <property type="molecule type" value="Genomic_DNA"/>
</dbReference>
<sequence length="839" mass="95108">MESSEANFCHPYQPYDIQLEFMTQLYRCIEGKKVGIFESPTGTGKSLSLICGALTWLRDHERRALDSTLKAENKDAQDDWLLQAEADARRRELLLAREELERRLATLREEEARQKQQKLENRSAKKARLVGGTGPENHADDEEFLVADYHSDEEDSTKVETASIGFSSSTQALLDRLQKPTKEEVDQPEENRLKIIYCSRTHSQLTQFVNELRRVKPPSSIPSAFDNLRPSTDLEERVKHLPLGSRKNLCINPKVARLSSTTAINEQCLELQKPGTAKDKKCPYLPSKEDRQRMESFRDKAIAQIRDIEDLAHLGKRMDLCPYYASRSAITSAEVLTLPYPLLLQKSAREALGISVKDDVIIIDEAHNLADAIAETFSAALRLSQLDQAVHQVTAYAVRFKNRLKGKNRVYVTQVLRLLNSFTDCLRSVGEKSHMKDVTVTASQLMSGKGVDQIRPHKLMRYLHESKLCHKVESYTEVQKSVEGQNQGKGALMQFQNFLSLLMNPDDEGRFFVVRQDGDITVHYTLLDPREHFRDVVEDARAVILAGGTMSPMADYANYLFSYLDKDRLETFSFGHVVPSSHLFAQPVVQGPSGSEFDFTFEKRRSEQMILELGHLVSRTCKIVPDGVVVFFPSYDYLAQVVAVWQKQPPALPLLQSLGKTKVTFQESKGVSVDELLRDYANAVDSGKGALLLSVVGGKLSEGINFSDKLGRVVIAVGLPFPNANGAEWKAKMQHVESLRYQQCRTESILPESQWQIEAKRASRDFYENACMRAINQSIGRVIRHRNDYAAIIMVDRRYATDRIRTKLPKWIQGSIGSDAKSWDEIERGLVEFFRTKPR</sequence>
<keyword evidence="14" id="KW-0413">Isomerase</keyword>
<evidence type="ECO:0000256" key="2">
    <source>
        <dbReference type="ARBA" id="ARBA00004123"/>
    </source>
</evidence>
<evidence type="ECO:0000256" key="9">
    <source>
        <dbReference type="ARBA" id="ARBA00022806"/>
    </source>
</evidence>
<keyword evidence="7" id="KW-0547">Nucleotide-binding</keyword>
<dbReference type="InterPro" id="IPR010614">
    <property type="entry name" value="RAD3-like_helicase_DEAD"/>
</dbReference>
<keyword evidence="6" id="KW-0479">Metal-binding</keyword>
<dbReference type="SUPFAM" id="SSF52540">
    <property type="entry name" value="P-loop containing nucleoside triphosphate hydrolases"/>
    <property type="match status" value="1"/>
</dbReference>
<evidence type="ECO:0000256" key="1">
    <source>
        <dbReference type="ARBA" id="ARBA00001966"/>
    </source>
</evidence>
<protein>
    <recommendedName>
        <fullName evidence="5">ATP-dependent DNA helicase CHL1</fullName>
        <ecNumber evidence="18">5.6.2.3</ecNumber>
    </recommendedName>
    <alternativeName>
        <fullName evidence="4">ATP-dependent DNA helicase chl1</fullName>
    </alternativeName>
    <alternativeName>
        <fullName evidence="17">Chromosome loss protein 1</fullName>
    </alternativeName>
    <alternativeName>
        <fullName evidence="19 20">DNA 5'-3' helicase CHL1</fullName>
    </alternativeName>
</protein>
<dbReference type="SMART" id="SM00488">
    <property type="entry name" value="DEXDc2"/>
    <property type="match status" value="1"/>
</dbReference>
<evidence type="ECO:0000256" key="13">
    <source>
        <dbReference type="ARBA" id="ARBA00023125"/>
    </source>
</evidence>
<dbReference type="InterPro" id="IPR013020">
    <property type="entry name" value="Rad3/Chl1-like"/>
</dbReference>
<evidence type="ECO:0000256" key="20">
    <source>
        <dbReference type="ARBA" id="ARBA00045008"/>
    </source>
</evidence>
<dbReference type="InterPro" id="IPR006554">
    <property type="entry name" value="Helicase-like_DEXD_c2"/>
</dbReference>
<evidence type="ECO:0000256" key="17">
    <source>
        <dbReference type="ARBA" id="ARBA00029709"/>
    </source>
</evidence>
<keyword evidence="11" id="KW-0408">Iron</keyword>
<evidence type="ECO:0000256" key="3">
    <source>
        <dbReference type="ARBA" id="ARBA00008435"/>
    </source>
</evidence>
<comment type="subcellular location">
    <subcellularLocation>
        <location evidence="2">Nucleus</location>
    </subcellularLocation>
</comment>
<keyword evidence="16" id="KW-0131">Cell cycle</keyword>
<evidence type="ECO:0000256" key="5">
    <source>
        <dbReference type="ARBA" id="ARBA00017386"/>
    </source>
</evidence>
<comment type="cofactor">
    <cofactor evidence="1">
        <name>[4Fe-4S] cluster</name>
        <dbReference type="ChEBI" id="CHEBI:49883"/>
    </cofactor>
</comment>
<name>A0AAN6ESX7_EXODE</name>
<dbReference type="GO" id="GO:0046872">
    <property type="term" value="F:metal ion binding"/>
    <property type="evidence" value="ECO:0007669"/>
    <property type="project" value="UniProtKB-KW"/>
</dbReference>
<comment type="catalytic activity">
    <reaction evidence="22">
        <text>ATP + H2O = ADP + phosphate + H(+)</text>
        <dbReference type="Rhea" id="RHEA:13065"/>
        <dbReference type="ChEBI" id="CHEBI:15377"/>
        <dbReference type="ChEBI" id="CHEBI:15378"/>
        <dbReference type="ChEBI" id="CHEBI:30616"/>
        <dbReference type="ChEBI" id="CHEBI:43474"/>
        <dbReference type="ChEBI" id="CHEBI:456216"/>
        <dbReference type="EC" id="5.6.2.3"/>
    </reaction>
</comment>
<gene>
    <name evidence="25" type="primary">CHL1</name>
    <name evidence="25" type="ORF">HRR80_006518</name>
</gene>
<evidence type="ECO:0000256" key="15">
    <source>
        <dbReference type="ARBA" id="ARBA00023242"/>
    </source>
</evidence>
<dbReference type="GO" id="GO:0005524">
    <property type="term" value="F:ATP binding"/>
    <property type="evidence" value="ECO:0007669"/>
    <property type="project" value="UniProtKB-KW"/>
</dbReference>
<feature type="domain" description="Helicase ATP-binding" evidence="24">
    <location>
        <begin position="4"/>
        <end position="416"/>
    </location>
</feature>
<accession>A0AAN6ESX7</accession>
<evidence type="ECO:0000256" key="18">
    <source>
        <dbReference type="ARBA" id="ARBA00044969"/>
    </source>
</evidence>
<evidence type="ECO:0000313" key="25">
    <source>
        <dbReference type="EMBL" id="KAJ8989275.1"/>
    </source>
</evidence>
<comment type="caution">
    <text evidence="25">The sequence shown here is derived from an EMBL/GenBank/DDBJ whole genome shotgun (WGS) entry which is preliminary data.</text>
</comment>
<dbReference type="Proteomes" id="UP001161757">
    <property type="component" value="Unassembled WGS sequence"/>
</dbReference>
<dbReference type="AlphaFoldDB" id="A0AAN6ESX7"/>
<organism evidence="25 26">
    <name type="scientific">Exophiala dermatitidis</name>
    <name type="common">Black yeast-like fungus</name>
    <name type="synonym">Wangiella dermatitidis</name>
    <dbReference type="NCBI Taxonomy" id="5970"/>
    <lineage>
        <taxon>Eukaryota</taxon>
        <taxon>Fungi</taxon>
        <taxon>Dikarya</taxon>
        <taxon>Ascomycota</taxon>
        <taxon>Pezizomycotina</taxon>
        <taxon>Eurotiomycetes</taxon>
        <taxon>Chaetothyriomycetidae</taxon>
        <taxon>Chaetothyriales</taxon>
        <taxon>Herpotrichiellaceae</taxon>
        <taxon>Exophiala</taxon>
    </lineage>
</organism>
<dbReference type="GO" id="GO:0005634">
    <property type="term" value="C:nucleus"/>
    <property type="evidence" value="ECO:0007669"/>
    <property type="project" value="UniProtKB-SubCell"/>
</dbReference>
<dbReference type="PROSITE" id="PS51193">
    <property type="entry name" value="HELICASE_ATP_BIND_2"/>
    <property type="match status" value="1"/>
</dbReference>
<dbReference type="PANTHER" id="PTHR11472:SF41">
    <property type="entry name" value="ATP-DEPENDENT DNA HELICASE DDX11-RELATED"/>
    <property type="match status" value="1"/>
</dbReference>
<dbReference type="GO" id="GO:0034085">
    <property type="term" value="P:establishment of sister chromatid cohesion"/>
    <property type="evidence" value="ECO:0007669"/>
    <property type="project" value="TreeGrafter"/>
</dbReference>
<feature type="region of interest" description="Disordered" evidence="23">
    <location>
        <begin position="114"/>
        <end position="141"/>
    </location>
</feature>
<dbReference type="InterPro" id="IPR045028">
    <property type="entry name" value="DinG/Rad3-like"/>
</dbReference>
<dbReference type="GO" id="GO:0016818">
    <property type="term" value="F:hydrolase activity, acting on acid anhydrides, in phosphorus-containing anhydrides"/>
    <property type="evidence" value="ECO:0007669"/>
    <property type="project" value="InterPro"/>
</dbReference>
<evidence type="ECO:0000256" key="8">
    <source>
        <dbReference type="ARBA" id="ARBA00022801"/>
    </source>
</evidence>
<dbReference type="FunFam" id="3.40.50.300:FF:002774">
    <property type="entry name" value="ATP-dependent DNA helicase chl1"/>
    <property type="match status" value="1"/>
</dbReference>
<dbReference type="GO" id="GO:0043139">
    <property type="term" value="F:5'-3' DNA helicase activity"/>
    <property type="evidence" value="ECO:0007669"/>
    <property type="project" value="UniProtKB-EC"/>
</dbReference>
<evidence type="ECO:0000256" key="14">
    <source>
        <dbReference type="ARBA" id="ARBA00023235"/>
    </source>
</evidence>
<evidence type="ECO:0000256" key="21">
    <source>
        <dbReference type="ARBA" id="ARBA00045702"/>
    </source>
</evidence>
<evidence type="ECO:0000256" key="16">
    <source>
        <dbReference type="ARBA" id="ARBA00023306"/>
    </source>
</evidence>
<comment type="similarity">
    <text evidence="3">Belongs to the DEAD box helicase family. DEAH subfamily. DDX11/CHL1 sub-subfamily.</text>
</comment>
<evidence type="ECO:0000256" key="10">
    <source>
        <dbReference type="ARBA" id="ARBA00022840"/>
    </source>
</evidence>
<evidence type="ECO:0000259" key="24">
    <source>
        <dbReference type="PROSITE" id="PS51193"/>
    </source>
</evidence>
<comment type="function">
    <text evidence="21">ATP-dependent DNA helicase important for chromosome transmission and normal cell cycle progression in G(2)/M. May have a role in changing DNA topology to allow the loading of proteins involved in maintaining sister chromatid cohesion in the vicinity of the centromeres. Has a specific role in chromosome segregation during meiosis II.</text>
</comment>
<dbReference type="GO" id="GO:0006139">
    <property type="term" value="P:nucleobase-containing compound metabolic process"/>
    <property type="evidence" value="ECO:0007669"/>
    <property type="project" value="InterPro"/>
</dbReference>
<evidence type="ECO:0000313" key="26">
    <source>
        <dbReference type="Proteomes" id="UP001161757"/>
    </source>
</evidence>
<dbReference type="CDD" id="cd18788">
    <property type="entry name" value="SF2_C_XPD"/>
    <property type="match status" value="1"/>
</dbReference>
<keyword evidence="8 25" id="KW-0378">Hydrolase</keyword>
<evidence type="ECO:0000256" key="7">
    <source>
        <dbReference type="ARBA" id="ARBA00022741"/>
    </source>
</evidence>
<dbReference type="Pfam" id="PF06733">
    <property type="entry name" value="DEAD_2"/>
    <property type="match status" value="1"/>
</dbReference>
<keyword evidence="10" id="KW-0067">ATP-binding</keyword>
<keyword evidence="9 25" id="KW-0347">Helicase</keyword>
<reference evidence="25" key="1">
    <citation type="submission" date="2023-01" db="EMBL/GenBank/DDBJ databases">
        <title>Exophiala dermititidis isolated from Cystic Fibrosis Patient.</title>
        <authorList>
            <person name="Kurbessoian T."/>
            <person name="Crocker A."/>
            <person name="Murante D."/>
            <person name="Hogan D.A."/>
            <person name="Stajich J.E."/>
        </authorList>
    </citation>
    <scope>NUCLEOTIDE SEQUENCE</scope>
    <source>
        <strain evidence="25">Ex8</strain>
    </source>
</reference>
<dbReference type="GO" id="GO:0051536">
    <property type="term" value="F:iron-sulfur cluster binding"/>
    <property type="evidence" value="ECO:0007669"/>
    <property type="project" value="UniProtKB-KW"/>
</dbReference>
<dbReference type="InterPro" id="IPR027417">
    <property type="entry name" value="P-loop_NTPase"/>
</dbReference>
<dbReference type="EC" id="5.6.2.3" evidence="18"/>
<dbReference type="GO" id="GO:0003677">
    <property type="term" value="F:DNA binding"/>
    <property type="evidence" value="ECO:0007669"/>
    <property type="project" value="UniProtKB-KW"/>
</dbReference>
<keyword evidence="12" id="KW-0411">Iron-sulfur</keyword>
<dbReference type="InterPro" id="IPR014013">
    <property type="entry name" value="Helic_SF1/SF2_ATP-bd_DinG/Rad3"/>
</dbReference>
<evidence type="ECO:0000256" key="12">
    <source>
        <dbReference type="ARBA" id="ARBA00023014"/>
    </source>
</evidence>
<dbReference type="NCBIfam" id="TIGR00604">
    <property type="entry name" value="rad3"/>
    <property type="match status" value="1"/>
</dbReference>
<dbReference type="InterPro" id="IPR006555">
    <property type="entry name" value="ATP-dep_Helicase_C"/>
</dbReference>
<keyword evidence="13" id="KW-0238">DNA-binding</keyword>
<evidence type="ECO:0000256" key="22">
    <source>
        <dbReference type="ARBA" id="ARBA00048954"/>
    </source>
</evidence>
<feature type="compositionally biased region" description="Basic and acidic residues" evidence="23">
    <location>
        <begin position="114"/>
        <end position="123"/>
    </location>
</feature>
<dbReference type="SMART" id="SM00491">
    <property type="entry name" value="HELICc2"/>
    <property type="match status" value="1"/>
</dbReference>
<evidence type="ECO:0000256" key="4">
    <source>
        <dbReference type="ARBA" id="ARBA00016387"/>
    </source>
</evidence>
<evidence type="ECO:0000256" key="11">
    <source>
        <dbReference type="ARBA" id="ARBA00023004"/>
    </source>
</evidence>
<dbReference type="PANTHER" id="PTHR11472">
    <property type="entry name" value="DNA REPAIR DEAD HELICASE RAD3/XP-D SUBFAMILY MEMBER"/>
    <property type="match status" value="1"/>
</dbReference>
<dbReference type="Pfam" id="PF13307">
    <property type="entry name" value="Helicase_C_2"/>
    <property type="match status" value="1"/>
</dbReference>
<proteinExistence type="inferred from homology"/>
<dbReference type="FunFam" id="3.40.50.300:FF:001372">
    <property type="entry name" value="ATP-dependent DNA helicase chl1"/>
    <property type="match status" value="1"/>
</dbReference>
<dbReference type="Gene3D" id="3.40.50.300">
    <property type="entry name" value="P-loop containing nucleotide triphosphate hydrolases"/>
    <property type="match status" value="3"/>
</dbReference>
<keyword evidence="15" id="KW-0539">Nucleus</keyword>
<evidence type="ECO:0000256" key="23">
    <source>
        <dbReference type="SAM" id="MobiDB-lite"/>
    </source>
</evidence>